<name>A0A078JV22_BRANA</name>
<dbReference type="AlphaFoldDB" id="A0A078JV22"/>
<proteinExistence type="predicted"/>
<dbReference type="Gramene" id="CDY71418">
    <property type="protein sequence ID" value="CDY71418"/>
    <property type="gene ID" value="GSBRNA2T00014733001"/>
</dbReference>
<reference evidence="1" key="1">
    <citation type="journal article" date="2014" name="Science">
        <title>Plant genetics. Early allopolyploid evolution in the post-Neolithic Brassica napus oilseed genome.</title>
        <authorList>
            <person name="Chalhoub B."/>
            <person name="Denoeud F."/>
            <person name="Liu S."/>
            <person name="Parkin I.A."/>
            <person name="Tang H."/>
            <person name="Wang X."/>
            <person name="Chiquet J."/>
            <person name="Belcram H."/>
            <person name="Tong C."/>
            <person name="Samans B."/>
            <person name="Correa M."/>
            <person name="Da Silva C."/>
            <person name="Just J."/>
            <person name="Falentin C."/>
            <person name="Koh C.S."/>
            <person name="Le Clainche I."/>
            <person name="Bernard M."/>
            <person name="Bento P."/>
            <person name="Noel B."/>
            <person name="Labadie K."/>
            <person name="Alberti A."/>
            <person name="Charles M."/>
            <person name="Arnaud D."/>
            <person name="Guo H."/>
            <person name="Daviaud C."/>
            <person name="Alamery S."/>
            <person name="Jabbari K."/>
            <person name="Zhao M."/>
            <person name="Edger P.P."/>
            <person name="Chelaifa H."/>
            <person name="Tack D."/>
            <person name="Lassalle G."/>
            <person name="Mestiri I."/>
            <person name="Schnel N."/>
            <person name="Le Paslier M.C."/>
            <person name="Fan G."/>
            <person name="Renault V."/>
            <person name="Bayer P.E."/>
            <person name="Golicz A.A."/>
            <person name="Manoli S."/>
            <person name="Lee T.H."/>
            <person name="Thi V.H."/>
            <person name="Chalabi S."/>
            <person name="Hu Q."/>
            <person name="Fan C."/>
            <person name="Tollenaere R."/>
            <person name="Lu Y."/>
            <person name="Battail C."/>
            <person name="Shen J."/>
            <person name="Sidebottom C.H."/>
            <person name="Wang X."/>
            <person name="Canaguier A."/>
            <person name="Chauveau A."/>
            <person name="Berard A."/>
            <person name="Deniot G."/>
            <person name="Guan M."/>
            <person name="Liu Z."/>
            <person name="Sun F."/>
            <person name="Lim Y.P."/>
            <person name="Lyons E."/>
            <person name="Town C.D."/>
            <person name="Bancroft I."/>
            <person name="Wang X."/>
            <person name="Meng J."/>
            <person name="Ma J."/>
            <person name="Pires J.C."/>
            <person name="King G.J."/>
            <person name="Brunel D."/>
            <person name="Delourme R."/>
            <person name="Renard M."/>
            <person name="Aury J.M."/>
            <person name="Adams K.L."/>
            <person name="Batley J."/>
            <person name="Snowdon R.J."/>
            <person name="Tost J."/>
            <person name="Edwards D."/>
            <person name="Zhou Y."/>
            <person name="Hua W."/>
            <person name="Sharpe A.G."/>
            <person name="Paterson A.H."/>
            <person name="Guan C."/>
            <person name="Wincker P."/>
        </authorList>
    </citation>
    <scope>NUCLEOTIDE SEQUENCE [LARGE SCALE GENOMIC DNA]</scope>
</reference>
<dbReference type="PaxDb" id="3708-A0A078JV22"/>
<reference evidence="1" key="2">
    <citation type="submission" date="2014-06" db="EMBL/GenBank/DDBJ databases">
        <authorList>
            <person name="Genoscope - CEA"/>
        </authorList>
    </citation>
    <scope>NUCLEOTIDE SEQUENCE</scope>
</reference>
<evidence type="ECO:0000313" key="1">
    <source>
        <dbReference type="EMBL" id="CDY71418.1"/>
    </source>
</evidence>
<sequence length="98" mass="11293">MQIKIRGSEDTKEIRSGNRRVGVAVQASVSTTFCFGSFEVLRPRLIFIAGEDVFNEWMAIEGDESEQTVSRDSEMVNEISRREFWRRFSFFDSGSDRA</sequence>
<protein>
    <submittedName>
        <fullName evidence="1">BnaCnng72810D protein</fullName>
    </submittedName>
</protein>
<organism evidence="1">
    <name type="scientific">Brassica napus</name>
    <name type="common">Rape</name>
    <dbReference type="NCBI Taxonomy" id="3708"/>
    <lineage>
        <taxon>Eukaryota</taxon>
        <taxon>Viridiplantae</taxon>
        <taxon>Streptophyta</taxon>
        <taxon>Embryophyta</taxon>
        <taxon>Tracheophyta</taxon>
        <taxon>Spermatophyta</taxon>
        <taxon>Magnoliopsida</taxon>
        <taxon>eudicotyledons</taxon>
        <taxon>Gunneridae</taxon>
        <taxon>Pentapetalae</taxon>
        <taxon>rosids</taxon>
        <taxon>malvids</taxon>
        <taxon>Brassicales</taxon>
        <taxon>Brassicaceae</taxon>
        <taxon>Brassiceae</taxon>
        <taxon>Brassica</taxon>
    </lineage>
</organism>
<dbReference type="EMBL" id="LK045733">
    <property type="protein sequence ID" value="CDY71418.1"/>
    <property type="molecule type" value="Genomic_DNA"/>
</dbReference>
<accession>A0A078JV22</accession>
<gene>
    <name evidence="1" type="primary">BnaCnng72810D</name>
    <name evidence="1" type="ORF">GSBRNA2T00014733001</name>
</gene>